<dbReference type="PROSITE" id="PS50889">
    <property type="entry name" value="S4"/>
    <property type="match status" value="1"/>
</dbReference>
<gene>
    <name evidence="9" type="ORF">KFK09_022904</name>
</gene>
<evidence type="ECO:0000256" key="1">
    <source>
        <dbReference type="ARBA" id="ARBA00022598"/>
    </source>
</evidence>
<keyword evidence="6" id="KW-0694">RNA-binding</keyword>
<name>A0A8T3AKL2_DENNO</name>
<keyword evidence="5 7" id="KW-0030">Aminoacyl-tRNA synthetase</keyword>
<dbReference type="SUPFAM" id="SSF55174">
    <property type="entry name" value="Alpha-L RNA-binding motif"/>
    <property type="match status" value="1"/>
</dbReference>
<comment type="similarity">
    <text evidence="7">Belongs to the class-I aminoacyl-tRNA synthetase family.</text>
</comment>
<dbReference type="GO" id="GO:0004831">
    <property type="term" value="F:tyrosine-tRNA ligase activity"/>
    <property type="evidence" value="ECO:0007669"/>
    <property type="project" value="InterPro"/>
</dbReference>
<evidence type="ECO:0000256" key="4">
    <source>
        <dbReference type="ARBA" id="ARBA00022917"/>
    </source>
</evidence>
<dbReference type="SUPFAM" id="SSF52374">
    <property type="entry name" value="Nucleotidylyl transferase"/>
    <property type="match status" value="1"/>
</dbReference>
<keyword evidence="3 7" id="KW-0067">ATP-binding</keyword>
<dbReference type="GO" id="GO:0005739">
    <property type="term" value="C:mitochondrion"/>
    <property type="evidence" value="ECO:0007669"/>
    <property type="project" value="TreeGrafter"/>
</dbReference>
<protein>
    <recommendedName>
        <fullName evidence="8">RNA-binding S4 domain-containing protein</fullName>
    </recommendedName>
</protein>
<dbReference type="Gene3D" id="1.10.240.10">
    <property type="entry name" value="Tyrosyl-Transfer RNA Synthetase"/>
    <property type="match status" value="1"/>
</dbReference>
<dbReference type="Pfam" id="PF01479">
    <property type="entry name" value="S4"/>
    <property type="match status" value="1"/>
</dbReference>
<evidence type="ECO:0000256" key="5">
    <source>
        <dbReference type="ARBA" id="ARBA00023146"/>
    </source>
</evidence>
<accession>A0A8T3AKL2</accession>
<evidence type="ECO:0000256" key="6">
    <source>
        <dbReference type="PROSITE-ProRule" id="PRU00182"/>
    </source>
</evidence>
<evidence type="ECO:0000313" key="9">
    <source>
        <dbReference type="EMBL" id="KAI0496584.1"/>
    </source>
</evidence>
<dbReference type="SMR" id="A0A8T3AKL2"/>
<dbReference type="GO" id="GO:0005829">
    <property type="term" value="C:cytosol"/>
    <property type="evidence" value="ECO:0007669"/>
    <property type="project" value="TreeGrafter"/>
</dbReference>
<dbReference type="GO" id="GO:0003723">
    <property type="term" value="F:RNA binding"/>
    <property type="evidence" value="ECO:0007669"/>
    <property type="project" value="UniProtKB-KW"/>
</dbReference>
<evidence type="ECO:0000256" key="2">
    <source>
        <dbReference type="ARBA" id="ARBA00022741"/>
    </source>
</evidence>
<evidence type="ECO:0000256" key="3">
    <source>
        <dbReference type="ARBA" id="ARBA00022840"/>
    </source>
</evidence>
<evidence type="ECO:0000259" key="8">
    <source>
        <dbReference type="Pfam" id="PF01479"/>
    </source>
</evidence>
<dbReference type="GO" id="GO:0009570">
    <property type="term" value="C:chloroplast stroma"/>
    <property type="evidence" value="ECO:0007669"/>
    <property type="project" value="TreeGrafter"/>
</dbReference>
<dbReference type="InterPro" id="IPR036986">
    <property type="entry name" value="S4_RNA-bd_sf"/>
</dbReference>
<dbReference type="GO" id="GO:0006418">
    <property type="term" value="P:tRNA aminoacylation for protein translation"/>
    <property type="evidence" value="ECO:0007669"/>
    <property type="project" value="InterPro"/>
</dbReference>
<dbReference type="EMBL" id="JAGYWB010000016">
    <property type="protein sequence ID" value="KAI0496584.1"/>
    <property type="molecule type" value="Genomic_DNA"/>
</dbReference>
<organism evidence="9 10">
    <name type="scientific">Dendrobium nobile</name>
    <name type="common">Orchid</name>
    <dbReference type="NCBI Taxonomy" id="94219"/>
    <lineage>
        <taxon>Eukaryota</taxon>
        <taxon>Viridiplantae</taxon>
        <taxon>Streptophyta</taxon>
        <taxon>Embryophyta</taxon>
        <taxon>Tracheophyta</taxon>
        <taxon>Spermatophyta</taxon>
        <taxon>Magnoliopsida</taxon>
        <taxon>Liliopsida</taxon>
        <taxon>Asparagales</taxon>
        <taxon>Orchidaceae</taxon>
        <taxon>Epidendroideae</taxon>
        <taxon>Malaxideae</taxon>
        <taxon>Dendrobiinae</taxon>
        <taxon>Dendrobium</taxon>
    </lineage>
</organism>
<keyword evidence="1 7" id="KW-0436">Ligase</keyword>
<dbReference type="Pfam" id="PF00579">
    <property type="entry name" value="tRNA-synt_1b"/>
    <property type="match status" value="1"/>
</dbReference>
<dbReference type="CDD" id="cd00165">
    <property type="entry name" value="S4"/>
    <property type="match status" value="1"/>
</dbReference>
<dbReference type="AlphaFoldDB" id="A0A8T3AKL2"/>
<dbReference type="InterPro" id="IPR002305">
    <property type="entry name" value="aa-tRNA-synth_Ic"/>
</dbReference>
<evidence type="ECO:0000313" key="10">
    <source>
        <dbReference type="Proteomes" id="UP000829196"/>
    </source>
</evidence>
<dbReference type="OrthoDB" id="337870at2759"/>
<comment type="caution">
    <text evidence="9">The sequence shown here is derived from an EMBL/GenBank/DDBJ whole genome shotgun (WGS) entry which is preliminary data.</text>
</comment>
<keyword evidence="2 7" id="KW-0547">Nucleotide-binding</keyword>
<dbReference type="PANTHER" id="PTHR11766">
    <property type="entry name" value="TYROSYL-TRNA SYNTHETASE"/>
    <property type="match status" value="1"/>
</dbReference>
<dbReference type="InterPro" id="IPR024088">
    <property type="entry name" value="Tyr-tRNA-ligase_bac-type"/>
</dbReference>
<dbReference type="PANTHER" id="PTHR11766:SF0">
    <property type="entry name" value="TYROSINE--TRNA LIGASE, MITOCHONDRIAL"/>
    <property type="match status" value="1"/>
</dbReference>
<evidence type="ECO:0000256" key="7">
    <source>
        <dbReference type="RuleBase" id="RU363036"/>
    </source>
</evidence>
<dbReference type="GO" id="GO:0005524">
    <property type="term" value="F:ATP binding"/>
    <property type="evidence" value="ECO:0007669"/>
    <property type="project" value="UniProtKB-KW"/>
</dbReference>
<reference evidence="9" key="1">
    <citation type="journal article" date="2022" name="Front. Genet.">
        <title>Chromosome-Scale Assembly of the Dendrobium nobile Genome Provides Insights Into the Molecular Mechanism of the Biosynthesis of the Medicinal Active Ingredient of Dendrobium.</title>
        <authorList>
            <person name="Xu Q."/>
            <person name="Niu S.-C."/>
            <person name="Li K.-L."/>
            <person name="Zheng P.-J."/>
            <person name="Zhang X.-J."/>
            <person name="Jia Y."/>
            <person name="Liu Y."/>
            <person name="Niu Y.-X."/>
            <person name="Yu L.-H."/>
            <person name="Chen D.-F."/>
            <person name="Zhang G.-Q."/>
        </authorList>
    </citation>
    <scope>NUCLEOTIDE SEQUENCE</scope>
    <source>
        <tissue evidence="9">Leaf</tissue>
    </source>
</reference>
<dbReference type="Proteomes" id="UP000829196">
    <property type="component" value="Unassembled WGS sequence"/>
</dbReference>
<keyword evidence="4 7" id="KW-0648">Protein biosynthesis</keyword>
<keyword evidence="10" id="KW-1185">Reference proteome</keyword>
<dbReference type="Gene3D" id="3.10.290.10">
    <property type="entry name" value="RNA-binding S4 domain"/>
    <property type="match status" value="1"/>
</dbReference>
<proteinExistence type="inferred from homology"/>
<sequence>MLSPYKFYQYFISVPDVNVVRFLNILIFLNLEEIQELEKAMKKPSYLPNLAQKRLAEEVTRFVHGEEGLTEAVKATKALKPGSETELDPETIEGIASSFLANKSSARRLIKQGGFYLNNKKVDNEGNMIEEFDIVSGKLLLLSARKKNKMVIKIS</sequence>
<feature type="domain" description="RNA-binding S4" evidence="8">
    <location>
        <begin position="96"/>
        <end position="135"/>
    </location>
</feature>
<dbReference type="InterPro" id="IPR002942">
    <property type="entry name" value="S4_RNA-bd"/>
</dbReference>